<dbReference type="EMBL" id="FWZT01000011">
    <property type="protein sequence ID" value="SMF38009.1"/>
    <property type="molecule type" value="Genomic_DNA"/>
</dbReference>
<protein>
    <submittedName>
        <fullName evidence="1">Uncharacterized protein</fullName>
    </submittedName>
</protein>
<reference evidence="2" key="1">
    <citation type="submission" date="2017-04" db="EMBL/GenBank/DDBJ databases">
        <authorList>
            <person name="Varghese N."/>
            <person name="Submissions S."/>
        </authorList>
    </citation>
    <scope>NUCLEOTIDE SEQUENCE [LARGE SCALE GENOMIC DNA]</scope>
    <source>
        <strain evidence="2">RKEM611</strain>
    </source>
</reference>
<keyword evidence="2" id="KW-1185">Reference proteome</keyword>
<evidence type="ECO:0000313" key="1">
    <source>
        <dbReference type="EMBL" id="SMF38009.1"/>
    </source>
</evidence>
<dbReference type="AlphaFoldDB" id="A0A1Y6C5F8"/>
<dbReference type="RefSeq" id="WP_132320053.1">
    <property type="nucleotide sequence ID" value="NZ_FWZT01000011.1"/>
</dbReference>
<dbReference type="OrthoDB" id="7864523at2"/>
<organism evidence="1 2">
    <name type="scientific">Pseudobacteriovorax antillogorgiicola</name>
    <dbReference type="NCBI Taxonomy" id="1513793"/>
    <lineage>
        <taxon>Bacteria</taxon>
        <taxon>Pseudomonadati</taxon>
        <taxon>Bdellovibrionota</taxon>
        <taxon>Oligoflexia</taxon>
        <taxon>Oligoflexales</taxon>
        <taxon>Pseudobacteriovoracaceae</taxon>
        <taxon>Pseudobacteriovorax</taxon>
    </lineage>
</organism>
<dbReference type="Proteomes" id="UP000192907">
    <property type="component" value="Unassembled WGS sequence"/>
</dbReference>
<name>A0A1Y6C5F8_9BACT</name>
<gene>
    <name evidence="1" type="ORF">SAMN06296036_111121</name>
</gene>
<accession>A0A1Y6C5F8</accession>
<proteinExistence type="predicted"/>
<sequence length="97" mass="11167">MTTNDEVLVYSHHCKLVLNTDVDAIMIYRLVKEKAWSCEIVYEDGSSSVYEDLFASDKKALEVAVDDLTDETKEQLILERHPEVSLPDPRVIRPTWV</sequence>
<evidence type="ECO:0000313" key="2">
    <source>
        <dbReference type="Proteomes" id="UP000192907"/>
    </source>
</evidence>